<protein>
    <recommendedName>
        <fullName evidence="2">MATH domain-containing protein</fullName>
    </recommendedName>
</protein>
<name>A0A444XD45_ARAHY</name>
<evidence type="ECO:0000313" key="4">
    <source>
        <dbReference type="Proteomes" id="UP000289738"/>
    </source>
</evidence>
<keyword evidence="1" id="KW-0175">Coiled coil</keyword>
<comment type="caution">
    <text evidence="3">The sequence shown here is derived from an EMBL/GenBank/DDBJ whole genome shotgun (WGS) entry which is preliminary data.</text>
</comment>
<sequence>MTRTMTNDDFTVNLNDSNATIGCSSFMDIDKFLHPEKGFLVNDTCIIVAEVYLNDNNASFDSTLTKKVKDMKSDHAYMELQDLWEEVEIRFDDLSWLESHVKSALSYFKNAAKANVVDLEEKAKTLKAKAEVIAIDANLETTKKELAKAEEGFVARDLDDRLGYGIIPYILIRLRLYINIFLYFTY</sequence>
<reference evidence="3 4" key="1">
    <citation type="submission" date="2019-01" db="EMBL/GenBank/DDBJ databases">
        <title>Sequencing of cultivated peanut Arachis hypogaea provides insights into genome evolution and oil improvement.</title>
        <authorList>
            <person name="Chen X."/>
        </authorList>
    </citation>
    <scope>NUCLEOTIDE SEQUENCE [LARGE SCALE GENOMIC DNA]</scope>
    <source>
        <strain evidence="4">cv. Fuhuasheng</strain>
        <tissue evidence="3">Leaves</tissue>
    </source>
</reference>
<evidence type="ECO:0000259" key="2">
    <source>
        <dbReference type="PROSITE" id="PS50144"/>
    </source>
</evidence>
<feature type="domain" description="MATH" evidence="2">
    <location>
        <begin position="1"/>
        <end position="51"/>
    </location>
</feature>
<dbReference type="Gene3D" id="2.60.210.10">
    <property type="entry name" value="Apoptosis, Tumor Necrosis Factor Receptor Associated Protein 2, Chain A"/>
    <property type="match status" value="1"/>
</dbReference>
<dbReference type="EMBL" id="SDMP01000019">
    <property type="protein sequence ID" value="RYQ87664.1"/>
    <property type="molecule type" value="Genomic_DNA"/>
</dbReference>
<dbReference type="AlphaFoldDB" id="A0A444XD45"/>
<dbReference type="Proteomes" id="UP000289738">
    <property type="component" value="Chromosome B09"/>
</dbReference>
<accession>A0A444XD45</accession>
<proteinExistence type="predicted"/>
<gene>
    <name evidence="3" type="ORF">Ahy_B09g095191</name>
</gene>
<organism evidence="3 4">
    <name type="scientific">Arachis hypogaea</name>
    <name type="common">Peanut</name>
    <dbReference type="NCBI Taxonomy" id="3818"/>
    <lineage>
        <taxon>Eukaryota</taxon>
        <taxon>Viridiplantae</taxon>
        <taxon>Streptophyta</taxon>
        <taxon>Embryophyta</taxon>
        <taxon>Tracheophyta</taxon>
        <taxon>Spermatophyta</taxon>
        <taxon>Magnoliopsida</taxon>
        <taxon>eudicotyledons</taxon>
        <taxon>Gunneridae</taxon>
        <taxon>Pentapetalae</taxon>
        <taxon>rosids</taxon>
        <taxon>fabids</taxon>
        <taxon>Fabales</taxon>
        <taxon>Fabaceae</taxon>
        <taxon>Papilionoideae</taxon>
        <taxon>50 kb inversion clade</taxon>
        <taxon>dalbergioids sensu lato</taxon>
        <taxon>Dalbergieae</taxon>
        <taxon>Pterocarpus clade</taxon>
        <taxon>Arachis</taxon>
    </lineage>
</organism>
<dbReference type="PANTHER" id="PTHR46236">
    <property type="entry name" value="TRAF-LIKE SUPERFAMILY PROTEIN"/>
    <property type="match status" value="1"/>
</dbReference>
<dbReference type="SUPFAM" id="SSF49599">
    <property type="entry name" value="TRAF domain-like"/>
    <property type="match status" value="1"/>
</dbReference>
<dbReference type="PROSITE" id="PS50144">
    <property type="entry name" value="MATH"/>
    <property type="match status" value="1"/>
</dbReference>
<keyword evidence="4" id="KW-1185">Reference proteome</keyword>
<dbReference type="InterPro" id="IPR050804">
    <property type="entry name" value="MCC"/>
</dbReference>
<dbReference type="InterPro" id="IPR002083">
    <property type="entry name" value="MATH/TRAF_dom"/>
</dbReference>
<evidence type="ECO:0000313" key="3">
    <source>
        <dbReference type="EMBL" id="RYQ87664.1"/>
    </source>
</evidence>
<evidence type="ECO:0000256" key="1">
    <source>
        <dbReference type="ARBA" id="ARBA00023054"/>
    </source>
</evidence>
<dbReference type="InterPro" id="IPR008974">
    <property type="entry name" value="TRAF-like"/>
</dbReference>
<dbReference type="PANTHER" id="PTHR46236:SF36">
    <property type="entry name" value="MATH (MEPRIN AND TRAF-C-LIKE) DOMAIN PROTEIN"/>
    <property type="match status" value="1"/>
</dbReference>